<accession>A0A6A6V5I6</accession>
<feature type="region of interest" description="Disordered" evidence="1">
    <location>
        <begin position="1"/>
        <end position="154"/>
    </location>
</feature>
<feature type="compositionally biased region" description="Basic residues" evidence="1">
    <location>
        <begin position="69"/>
        <end position="79"/>
    </location>
</feature>
<feature type="compositionally biased region" description="Low complexity" evidence="1">
    <location>
        <begin position="687"/>
        <end position="702"/>
    </location>
</feature>
<feature type="compositionally biased region" description="Basic residues" evidence="1">
    <location>
        <begin position="627"/>
        <end position="636"/>
    </location>
</feature>
<sequence>MALHLKRTRPAVEIATSSDDDSDADTPHRPRKILRLRSSGQRKHALTHNTTPASRKALPERALPQSSNRKAKLRRKGHVSYKPDPTDDFIVSDSDEDGSDWDFGNDSVVTSRAPRRRKPATRSTPKKDKVKRKASGAPSKARLEPTPEDSRPTAVADWSCLPFHALVDIFSYAAEPLHNGFFPLPTIHWLLDVARMASVNTRPALTVLYRNPPIFANKQDWGGLARRLTSPFENDVAIRKNGLRKVAMPTRNLHPGNLVKRLEVDGTRMRKFVDAKGKSFFTWLIPALTTLRDFHILDPNDKPPYRWDGMRRGRVSYPPELFNALSESKLCLRSWSWNLSWITLHRLPFAWILHKHKMNAFHSLRHITFTRFIVEKDADGEVNERTQKDFGKAIDLLPNLQSLTLESSNISTMEFLSLLPTNLKRFRVMNSRELNSEVLQEFLATHGWHLEELTFNHCPSLSLSFLVSLEDFCPHLQVLRMDLHLYSTLNIVKKDVEPLYDELLSEKQIPTWPSSLRILDLDYLHKWTGAAASTFFTSLIDSAADLPHFQSISISAKVDVAYRERAKFRQHWERLFHKVFKHKGPDPSPHLASMSAYQEWKANSDHGSVDVTSIEGSDTEKEERWSSRRLRSRKVACLKEESSNDDKDDDNESSDFSDNDNTDDVIADVDTSHDATHTPSKNLRNSTYSSTTTAPQTTTATPTKKRTFIQGRCHKVELKIDNSRPVEVQYDEGDFMDDELSGDEEWTGDYEVEDEVIQF</sequence>
<dbReference type="Proteomes" id="UP000799440">
    <property type="component" value="Unassembled WGS sequence"/>
</dbReference>
<proteinExistence type="predicted"/>
<dbReference type="InterPro" id="IPR032675">
    <property type="entry name" value="LRR_dom_sf"/>
</dbReference>
<gene>
    <name evidence="2" type="ORF">M011DRAFT_488904</name>
</gene>
<feature type="compositionally biased region" description="Basic and acidic residues" evidence="1">
    <location>
        <begin position="141"/>
        <end position="151"/>
    </location>
</feature>
<feature type="compositionally biased region" description="Polar residues" evidence="1">
    <location>
        <begin position="677"/>
        <end position="686"/>
    </location>
</feature>
<name>A0A6A6V5I6_9PLEO</name>
<evidence type="ECO:0000313" key="2">
    <source>
        <dbReference type="EMBL" id="KAF2744571.1"/>
    </source>
</evidence>
<dbReference type="Gene3D" id="3.80.10.10">
    <property type="entry name" value="Ribonuclease Inhibitor"/>
    <property type="match status" value="1"/>
</dbReference>
<feature type="compositionally biased region" description="Acidic residues" evidence="1">
    <location>
        <begin position="646"/>
        <end position="667"/>
    </location>
</feature>
<evidence type="ECO:0000313" key="3">
    <source>
        <dbReference type="Proteomes" id="UP000799440"/>
    </source>
</evidence>
<protein>
    <submittedName>
        <fullName evidence="2">Uncharacterized protein</fullName>
    </submittedName>
</protein>
<dbReference type="EMBL" id="MU006588">
    <property type="protein sequence ID" value="KAF2744571.1"/>
    <property type="molecule type" value="Genomic_DNA"/>
</dbReference>
<feature type="region of interest" description="Disordered" evidence="1">
    <location>
        <begin position="605"/>
        <end position="704"/>
    </location>
</feature>
<dbReference type="SUPFAM" id="SSF52047">
    <property type="entry name" value="RNI-like"/>
    <property type="match status" value="1"/>
</dbReference>
<dbReference type="OrthoDB" id="5395390at2759"/>
<keyword evidence="3" id="KW-1185">Reference proteome</keyword>
<dbReference type="AlphaFoldDB" id="A0A6A6V5I6"/>
<organism evidence="2 3">
    <name type="scientific">Sporormia fimetaria CBS 119925</name>
    <dbReference type="NCBI Taxonomy" id="1340428"/>
    <lineage>
        <taxon>Eukaryota</taxon>
        <taxon>Fungi</taxon>
        <taxon>Dikarya</taxon>
        <taxon>Ascomycota</taxon>
        <taxon>Pezizomycotina</taxon>
        <taxon>Dothideomycetes</taxon>
        <taxon>Pleosporomycetidae</taxon>
        <taxon>Pleosporales</taxon>
        <taxon>Sporormiaceae</taxon>
        <taxon>Sporormia</taxon>
    </lineage>
</organism>
<feature type="compositionally biased region" description="Basic residues" evidence="1">
    <location>
        <begin position="29"/>
        <end position="46"/>
    </location>
</feature>
<reference evidence="2" key="1">
    <citation type="journal article" date="2020" name="Stud. Mycol.">
        <title>101 Dothideomycetes genomes: a test case for predicting lifestyles and emergence of pathogens.</title>
        <authorList>
            <person name="Haridas S."/>
            <person name="Albert R."/>
            <person name="Binder M."/>
            <person name="Bloem J."/>
            <person name="Labutti K."/>
            <person name="Salamov A."/>
            <person name="Andreopoulos B."/>
            <person name="Baker S."/>
            <person name="Barry K."/>
            <person name="Bills G."/>
            <person name="Bluhm B."/>
            <person name="Cannon C."/>
            <person name="Castanera R."/>
            <person name="Culley D."/>
            <person name="Daum C."/>
            <person name="Ezra D."/>
            <person name="Gonzalez J."/>
            <person name="Henrissat B."/>
            <person name="Kuo A."/>
            <person name="Liang C."/>
            <person name="Lipzen A."/>
            <person name="Lutzoni F."/>
            <person name="Magnuson J."/>
            <person name="Mondo S."/>
            <person name="Nolan M."/>
            <person name="Ohm R."/>
            <person name="Pangilinan J."/>
            <person name="Park H.-J."/>
            <person name="Ramirez L."/>
            <person name="Alfaro M."/>
            <person name="Sun H."/>
            <person name="Tritt A."/>
            <person name="Yoshinaga Y."/>
            <person name="Zwiers L.-H."/>
            <person name="Turgeon B."/>
            <person name="Goodwin S."/>
            <person name="Spatafora J."/>
            <person name="Crous P."/>
            <person name="Grigoriev I."/>
        </authorList>
    </citation>
    <scope>NUCLEOTIDE SEQUENCE</scope>
    <source>
        <strain evidence="2">CBS 119925</strain>
    </source>
</reference>
<evidence type="ECO:0000256" key="1">
    <source>
        <dbReference type="SAM" id="MobiDB-lite"/>
    </source>
</evidence>